<keyword evidence="1" id="KW-0472">Membrane</keyword>
<organism evidence="2 3">
    <name type="scientific">Nonomuraea soli</name>
    <dbReference type="NCBI Taxonomy" id="1032476"/>
    <lineage>
        <taxon>Bacteria</taxon>
        <taxon>Bacillati</taxon>
        <taxon>Actinomycetota</taxon>
        <taxon>Actinomycetes</taxon>
        <taxon>Streptosporangiales</taxon>
        <taxon>Streptosporangiaceae</taxon>
        <taxon>Nonomuraea</taxon>
    </lineage>
</organism>
<sequence>MRDEGLVLLLAWGQLTVLLGVLAYFVLRRRS</sequence>
<dbReference type="AlphaFoldDB" id="A0A7W0CL72"/>
<keyword evidence="3" id="KW-1185">Reference proteome</keyword>
<reference evidence="2 3" key="1">
    <citation type="submission" date="2020-07" db="EMBL/GenBank/DDBJ databases">
        <title>Genomic Encyclopedia of Type Strains, Phase IV (KMG-IV): sequencing the most valuable type-strain genomes for metagenomic binning, comparative biology and taxonomic classification.</title>
        <authorList>
            <person name="Goeker M."/>
        </authorList>
    </citation>
    <scope>NUCLEOTIDE SEQUENCE [LARGE SCALE GENOMIC DNA]</scope>
    <source>
        <strain evidence="2 3">DSM 45533</strain>
    </source>
</reference>
<keyword evidence="1" id="KW-1133">Transmembrane helix</keyword>
<accession>A0A7W0CL72</accession>
<protein>
    <submittedName>
        <fullName evidence="2">Uncharacterized membrane protein YjfL (UPF0719 family)</fullName>
    </submittedName>
</protein>
<evidence type="ECO:0000313" key="3">
    <source>
        <dbReference type="Proteomes" id="UP000530928"/>
    </source>
</evidence>
<dbReference type="EMBL" id="JACDUR010000004">
    <property type="protein sequence ID" value="MBA2893131.1"/>
    <property type="molecule type" value="Genomic_DNA"/>
</dbReference>
<gene>
    <name evidence="2" type="ORF">HNR30_004485</name>
</gene>
<proteinExistence type="predicted"/>
<evidence type="ECO:0000313" key="2">
    <source>
        <dbReference type="EMBL" id="MBA2893131.1"/>
    </source>
</evidence>
<name>A0A7W0CL72_9ACTN</name>
<keyword evidence="1" id="KW-0812">Transmembrane</keyword>
<comment type="caution">
    <text evidence="2">The sequence shown here is derived from an EMBL/GenBank/DDBJ whole genome shotgun (WGS) entry which is preliminary data.</text>
</comment>
<dbReference type="Proteomes" id="UP000530928">
    <property type="component" value="Unassembled WGS sequence"/>
</dbReference>
<feature type="transmembrane region" description="Helical" evidence="1">
    <location>
        <begin position="6"/>
        <end position="27"/>
    </location>
</feature>
<evidence type="ECO:0000256" key="1">
    <source>
        <dbReference type="SAM" id="Phobius"/>
    </source>
</evidence>